<feature type="transmembrane region" description="Helical" evidence="2">
    <location>
        <begin position="119"/>
        <end position="139"/>
    </location>
</feature>
<dbReference type="Proteomes" id="UP001596298">
    <property type="component" value="Unassembled WGS sequence"/>
</dbReference>
<feature type="region of interest" description="Disordered" evidence="1">
    <location>
        <begin position="210"/>
        <end position="268"/>
    </location>
</feature>
<keyword evidence="2" id="KW-0472">Membrane</keyword>
<dbReference type="EMBL" id="JBHSWH010000001">
    <property type="protein sequence ID" value="MFC6704528.1"/>
    <property type="molecule type" value="Genomic_DNA"/>
</dbReference>
<gene>
    <name evidence="3" type="ORF">ACFQDH_04410</name>
</gene>
<protein>
    <recommendedName>
        <fullName evidence="5">Cytochrome b561 bacterial/Ni-hydrogenase domain-containing protein</fullName>
    </recommendedName>
</protein>
<evidence type="ECO:0000256" key="2">
    <source>
        <dbReference type="SAM" id="Phobius"/>
    </source>
</evidence>
<keyword evidence="2" id="KW-1133">Transmembrane helix</keyword>
<feature type="transmembrane region" description="Helical" evidence="2">
    <location>
        <begin position="159"/>
        <end position="177"/>
    </location>
</feature>
<feature type="transmembrane region" description="Helical" evidence="2">
    <location>
        <begin position="46"/>
        <end position="66"/>
    </location>
</feature>
<reference evidence="4" key="1">
    <citation type="journal article" date="2019" name="Int. J. Syst. Evol. Microbiol.">
        <title>The Global Catalogue of Microorganisms (GCM) 10K type strain sequencing project: providing services to taxonomists for standard genome sequencing and annotation.</title>
        <authorList>
            <consortium name="The Broad Institute Genomics Platform"/>
            <consortium name="The Broad Institute Genome Sequencing Center for Infectious Disease"/>
            <person name="Wu L."/>
            <person name="Ma J."/>
        </authorList>
    </citation>
    <scope>NUCLEOTIDE SEQUENCE [LARGE SCALE GENOMIC DNA]</scope>
    <source>
        <strain evidence="4">CCUG 58127</strain>
    </source>
</reference>
<evidence type="ECO:0008006" key="5">
    <source>
        <dbReference type="Google" id="ProtNLM"/>
    </source>
</evidence>
<proteinExistence type="predicted"/>
<organism evidence="3 4">
    <name type="scientific">Flexivirga alba</name>
    <dbReference type="NCBI Taxonomy" id="702742"/>
    <lineage>
        <taxon>Bacteria</taxon>
        <taxon>Bacillati</taxon>
        <taxon>Actinomycetota</taxon>
        <taxon>Actinomycetes</taxon>
        <taxon>Micrococcales</taxon>
        <taxon>Dermacoccaceae</taxon>
        <taxon>Flexivirga</taxon>
    </lineage>
</organism>
<feature type="compositionally biased region" description="Low complexity" evidence="1">
    <location>
        <begin position="210"/>
        <end position="236"/>
    </location>
</feature>
<keyword evidence="2" id="KW-0812">Transmembrane</keyword>
<evidence type="ECO:0000256" key="1">
    <source>
        <dbReference type="SAM" id="MobiDB-lite"/>
    </source>
</evidence>
<name>A0ABW2ACS3_9MICO</name>
<feature type="compositionally biased region" description="Low complexity" evidence="1">
    <location>
        <begin position="245"/>
        <end position="268"/>
    </location>
</feature>
<evidence type="ECO:0000313" key="4">
    <source>
        <dbReference type="Proteomes" id="UP001596298"/>
    </source>
</evidence>
<feature type="transmembrane region" description="Helical" evidence="2">
    <location>
        <begin position="72"/>
        <end position="98"/>
    </location>
</feature>
<sequence>MPAAQPGASTPARRAAQVALDELTDRTPRSDPALPRTGGPAGNARITAWTGLVLLVLLAIEGVTVLDIHGLISWHIVVGLLLIPPALLKVASTGWRIVRFYTGEPSYRLAGPPQLVMRVLGPLVILLTLAVLATGIVVAVQGPAERRHGLLGLPVTGLFLHQATFFAWLAVMTLHVLGRTVRAVKIAGGRAGDGSPGSAPASRFSLVWRPRPSSSRWSSPARGSARGRTGASGSGTESVRQPSDSVTSATSASSAASSRAASTVAETP</sequence>
<keyword evidence="4" id="KW-1185">Reference proteome</keyword>
<accession>A0ABW2ACS3</accession>
<dbReference type="RefSeq" id="WP_382398842.1">
    <property type="nucleotide sequence ID" value="NZ_JBHSWH010000001.1"/>
</dbReference>
<evidence type="ECO:0000313" key="3">
    <source>
        <dbReference type="EMBL" id="MFC6704528.1"/>
    </source>
</evidence>
<comment type="caution">
    <text evidence="3">The sequence shown here is derived from an EMBL/GenBank/DDBJ whole genome shotgun (WGS) entry which is preliminary data.</text>
</comment>